<evidence type="ECO:0000313" key="2">
    <source>
        <dbReference type="EMBL" id="KAF0919799.1"/>
    </source>
</evidence>
<accession>A0A6G1E4U5</accession>
<name>A0A6G1E4U5_9ORYZ</name>
<dbReference type="Proteomes" id="UP000479710">
    <property type="component" value="Unassembled WGS sequence"/>
</dbReference>
<dbReference type="OrthoDB" id="716470at2759"/>
<proteinExistence type="predicted"/>
<keyword evidence="3" id="KW-1185">Reference proteome</keyword>
<feature type="compositionally biased region" description="Basic and acidic residues" evidence="1">
    <location>
        <begin position="13"/>
        <end position="23"/>
    </location>
</feature>
<protein>
    <submittedName>
        <fullName evidence="2">Uncharacterized protein</fullName>
    </submittedName>
</protein>
<feature type="region of interest" description="Disordered" evidence="1">
    <location>
        <begin position="48"/>
        <end position="83"/>
    </location>
</feature>
<feature type="region of interest" description="Disordered" evidence="1">
    <location>
        <begin position="1"/>
        <end position="25"/>
    </location>
</feature>
<evidence type="ECO:0000313" key="3">
    <source>
        <dbReference type="Proteomes" id="UP000479710"/>
    </source>
</evidence>
<comment type="caution">
    <text evidence="2">The sequence shown here is derived from an EMBL/GenBank/DDBJ whole genome shotgun (WGS) entry which is preliminary data.</text>
</comment>
<sequence>MGQEDNNPQPTQLHEKGQLHEEGSADLAIAAVEENMARLFGPLPLSILPLALPPPPAVRKSRPREKKEATRCSARQAARPSSVPAFKRVQGRLLKEMGFIEKEEALDDAVEAVKNAM</sequence>
<evidence type="ECO:0000256" key="1">
    <source>
        <dbReference type="SAM" id="MobiDB-lite"/>
    </source>
</evidence>
<reference evidence="2 3" key="1">
    <citation type="submission" date="2019-11" db="EMBL/GenBank/DDBJ databases">
        <title>Whole genome sequence of Oryza granulata.</title>
        <authorList>
            <person name="Li W."/>
        </authorList>
    </citation>
    <scope>NUCLEOTIDE SEQUENCE [LARGE SCALE GENOMIC DNA]</scope>
    <source>
        <strain evidence="3">cv. Menghai</strain>
        <tissue evidence="2">Leaf</tissue>
    </source>
</reference>
<dbReference type="EMBL" id="SPHZ02000005">
    <property type="protein sequence ID" value="KAF0919799.1"/>
    <property type="molecule type" value="Genomic_DNA"/>
</dbReference>
<dbReference type="AlphaFoldDB" id="A0A6G1E4U5"/>
<feature type="compositionally biased region" description="Polar residues" evidence="1">
    <location>
        <begin position="1"/>
        <end position="12"/>
    </location>
</feature>
<gene>
    <name evidence="2" type="ORF">E2562_031660</name>
</gene>
<organism evidence="2 3">
    <name type="scientific">Oryza meyeriana var. granulata</name>
    <dbReference type="NCBI Taxonomy" id="110450"/>
    <lineage>
        <taxon>Eukaryota</taxon>
        <taxon>Viridiplantae</taxon>
        <taxon>Streptophyta</taxon>
        <taxon>Embryophyta</taxon>
        <taxon>Tracheophyta</taxon>
        <taxon>Spermatophyta</taxon>
        <taxon>Magnoliopsida</taxon>
        <taxon>Liliopsida</taxon>
        <taxon>Poales</taxon>
        <taxon>Poaceae</taxon>
        <taxon>BOP clade</taxon>
        <taxon>Oryzoideae</taxon>
        <taxon>Oryzeae</taxon>
        <taxon>Oryzinae</taxon>
        <taxon>Oryza</taxon>
        <taxon>Oryza meyeriana</taxon>
    </lineage>
</organism>